<reference evidence="3" key="2">
    <citation type="submission" date="2025-09" db="UniProtKB">
        <authorList>
            <consortium name="Ensembl"/>
        </authorList>
    </citation>
    <scope>IDENTIFICATION</scope>
</reference>
<evidence type="ECO:0000313" key="3">
    <source>
        <dbReference type="Ensembl" id="ENSHCOP00000023336.1"/>
    </source>
</evidence>
<keyword evidence="2" id="KW-0472">Membrane</keyword>
<organism evidence="3 4">
    <name type="scientific">Hippocampus comes</name>
    <name type="common">Tiger tail seahorse</name>
    <dbReference type="NCBI Taxonomy" id="109280"/>
    <lineage>
        <taxon>Eukaryota</taxon>
        <taxon>Metazoa</taxon>
        <taxon>Chordata</taxon>
        <taxon>Craniata</taxon>
        <taxon>Vertebrata</taxon>
        <taxon>Euteleostomi</taxon>
        <taxon>Actinopterygii</taxon>
        <taxon>Neopterygii</taxon>
        <taxon>Teleostei</taxon>
        <taxon>Neoteleostei</taxon>
        <taxon>Acanthomorphata</taxon>
        <taxon>Syngnathiaria</taxon>
        <taxon>Syngnathiformes</taxon>
        <taxon>Syngnathoidei</taxon>
        <taxon>Syngnathidae</taxon>
        <taxon>Hippocampus</taxon>
    </lineage>
</organism>
<evidence type="ECO:0000256" key="2">
    <source>
        <dbReference type="SAM" id="Phobius"/>
    </source>
</evidence>
<evidence type="ECO:0000256" key="1">
    <source>
        <dbReference type="SAM" id="MobiDB-lite"/>
    </source>
</evidence>
<keyword evidence="4" id="KW-1185">Reference proteome</keyword>
<name>A0A3Q3DXS4_HIPCM</name>
<evidence type="ECO:0000313" key="4">
    <source>
        <dbReference type="Proteomes" id="UP000264820"/>
    </source>
</evidence>
<keyword evidence="2" id="KW-0812">Transmembrane</keyword>
<proteinExistence type="predicted"/>
<dbReference type="AlphaFoldDB" id="A0A3Q3DXS4"/>
<keyword evidence="2" id="KW-1133">Transmembrane helix</keyword>
<sequence length="271" mass="29155">MVDPVQNLGDSFICSIEKVFLCTGADGYVPKYNPTNLEFGCLADSPALLYRFKIIDKDQPETQARHFGGVAFNAVLALDDPSAARLVRQPGSDGFKLDSGAMFQVASGREWYIHTIYTVRSEDDADKGIEKRRHAITGGDRHRVRRSLPAPVPEAAAGIGSDDTRGTNIIHVALDRFKQSSATSRSSPDGAEAGEPMGGERVDGAAVALLGVLLLVLTGGILTLASRSGANCDVGRERGRRDDVWETVKGSLSSEPILVVRMQRSHDGYVV</sequence>
<dbReference type="STRING" id="109280.ENSHCOP00000023336"/>
<dbReference type="Ensembl" id="ENSHCOT00000015443.1">
    <property type="protein sequence ID" value="ENSHCOP00000023336.1"/>
    <property type="gene ID" value="ENSHCOG00000011762.1"/>
</dbReference>
<protein>
    <submittedName>
        <fullName evidence="3">Uncharacterized protein</fullName>
    </submittedName>
</protein>
<dbReference type="OMA" id="YSHAGAW"/>
<feature type="transmembrane region" description="Helical" evidence="2">
    <location>
        <begin position="205"/>
        <end position="226"/>
    </location>
</feature>
<dbReference type="Proteomes" id="UP000264820">
    <property type="component" value="Unplaced"/>
</dbReference>
<reference evidence="3" key="1">
    <citation type="submission" date="2025-08" db="UniProtKB">
        <authorList>
            <consortium name="Ensembl"/>
        </authorList>
    </citation>
    <scope>IDENTIFICATION</scope>
</reference>
<feature type="region of interest" description="Disordered" evidence="1">
    <location>
        <begin position="179"/>
        <end position="198"/>
    </location>
</feature>
<accession>A0A3Q3DXS4</accession>
<dbReference type="GeneTree" id="ENSGT00940000155313"/>